<dbReference type="AlphaFoldDB" id="A0A016V0K9"/>
<evidence type="ECO:0000313" key="2">
    <source>
        <dbReference type="Proteomes" id="UP000024635"/>
    </source>
</evidence>
<comment type="caution">
    <text evidence="1">The sequence shown here is derived from an EMBL/GenBank/DDBJ whole genome shotgun (WGS) entry which is preliminary data.</text>
</comment>
<gene>
    <name evidence="1" type="primary">Acey_s0022.g546</name>
    <name evidence="1" type="ORF">Y032_0022g546</name>
</gene>
<organism evidence="1 2">
    <name type="scientific">Ancylostoma ceylanicum</name>
    <dbReference type="NCBI Taxonomy" id="53326"/>
    <lineage>
        <taxon>Eukaryota</taxon>
        <taxon>Metazoa</taxon>
        <taxon>Ecdysozoa</taxon>
        <taxon>Nematoda</taxon>
        <taxon>Chromadorea</taxon>
        <taxon>Rhabditida</taxon>
        <taxon>Rhabditina</taxon>
        <taxon>Rhabditomorpha</taxon>
        <taxon>Strongyloidea</taxon>
        <taxon>Ancylostomatidae</taxon>
        <taxon>Ancylostomatinae</taxon>
        <taxon>Ancylostoma</taxon>
    </lineage>
</organism>
<proteinExistence type="predicted"/>
<sequence>MKIRYVGHVINEEVLRLSNTTSVKVIIAQRRFRTCWPHSTDAAAENPSWCCVMDSSNRRTTQRPSQEHVTTNVRQ</sequence>
<evidence type="ECO:0000313" key="1">
    <source>
        <dbReference type="EMBL" id="EYC20278.1"/>
    </source>
</evidence>
<keyword evidence="2" id="KW-1185">Reference proteome</keyword>
<dbReference type="Proteomes" id="UP000024635">
    <property type="component" value="Unassembled WGS sequence"/>
</dbReference>
<accession>A0A016V0K9</accession>
<reference evidence="2" key="1">
    <citation type="journal article" date="2015" name="Nat. Genet.">
        <title>The genome and transcriptome of the zoonotic hookworm Ancylostoma ceylanicum identify infection-specific gene families.</title>
        <authorList>
            <person name="Schwarz E.M."/>
            <person name="Hu Y."/>
            <person name="Antoshechkin I."/>
            <person name="Miller M.M."/>
            <person name="Sternberg P.W."/>
            <person name="Aroian R.V."/>
        </authorList>
    </citation>
    <scope>NUCLEOTIDE SEQUENCE</scope>
    <source>
        <strain evidence="2">HY135</strain>
    </source>
</reference>
<dbReference type="EMBL" id="JARK01001358">
    <property type="protein sequence ID" value="EYC20278.1"/>
    <property type="molecule type" value="Genomic_DNA"/>
</dbReference>
<protein>
    <submittedName>
        <fullName evidence="1">Uncharacterized protein</fullName>
    </submittedName>
</protein>
<name>A0A016V0K9_9BILA</name>